<dbReference type="InterPro" id="IPR012929">
    <property type="entry name" value="Nucleoprot-TPR/MLP1-2_dom"/>
</dbReference>
<comment type="caution">
    <text evidence="9">The sequence shown here is derived from an EMBL/GenBank/DDBJ whole genome shotgun (WGS) entry which is preliminary data.</text>
</comment>
<feature type="coiled-coil region" evidence="4">
    <location>
        <begin position="1204"/>
        <end position="1245"/>
    </location>
</feature>
<feature type="compositionally biased region" description="Polar residues" evidence="5">
    <location>
        <begin position="2034"/>
        <end position="2057"/>
    </location>
</feature>
<feature type="coiled-coil region" evidence="4">
    <location>
        <begin position="675"/>
        <end position="716"/>
    </location>
</feature>
<feature type="compositionally biased region" description="Polar residues" evidence="5">
    <location>
        <begin position="1752"/>
        <end position="1765"/>
    </location>
</feature>
<dbReference type="Pfam" id="PF25481">
    <property type="entry name" value="Nucleoprot-TPR"/>
    <property type="match status" value="1"/>
</dbReference>
<feature type="coiled-coil region" evidence="4">
    <location>
        <begin position="929"/>
        <end position="994"/>
    </location>
</feature>
<dbReference type="GO" id="GO:0005635">
    <property type="term" value="C:nuclear envelope"/>
    <property type="evidence" value="ECO:0007669"/>
    <property type="project" value="UniProtKB-ARBA"/>
</dbReference>
<reference evidence="9" key="1">
    <citation type="journal article" date="2018" name="Nat. Genet.">
        <title>Extensive intraspecific gene order and gene structural variations between Mo17 and other maize genomes.</title>
        <authorList>
            <person name="Sun S."/>
            <person name="Zhou Y."/>
            <person name="Chen J."/>
            <person name="Shi J."/>
            <person name="Zhao H."/>
            <person name="Zhao H."/>
            <person name="Song W."/>
            <person name="Zhang M."/>
            <person name="Cui Y."/>
            <person name="Dong X."/>
            <person name="Liu H."/>
            <person name="Ma X."/>
            <person name="Jiao Y."/>
            <person name="Wang B."/>
            <person name="Wei X."/>
            <person name="Stein J.C."/>
            <person name="Glaubitz J.C."/>
            <person name="Lu F."/>
            <person name="Yu G."/>
            <person name="Liang C."/>
            <person name="Fengler K."/>
            <person name="Li B."/>
            <person name="Rafalski A."/>
            <person name="Schnable P.S."/>
            <person name="Ware D.H."/>
            <person name="Buckler E.S."/>
            <person name="Lai J."/>
        </authorList>
    </citation>
    <scope>NUCLEOTIDE SEQUENCE [LARGE SCALE GENOMIC DNA]</scope>
    <source>
        <tissue evidence="9">Seedling</tissue>
    </source>
</reference>
<feature type="coiled-coil region" evidence="4">
    <location>
        <begin position="21"/>
        <end position="73"/>
    </location>
</feature>
<organism evidence="9">
    <name type="scientific">Zea mays</name>
    <name type="common">Maize</name>
    <dbReference type="NCBI Taxonomy" id="4577"/>
    <lineage>
        <taxon>Eukaryota</taxon>
        <taxon>Viridiplantae</taxon>
        <taxon>Streptophyta</taxon>
        <taxon>Embryophyta</taxon>
        <taxon>Tracheophyta</taxon>
        <taxon>Spermatophyta</taxon>
        <taxon>Magnoliopsida</taxon>
        <taxon>Liliopsida</taxon>
        <taxon>Poales</taxon>
        <taxon>Poaceae</taxon>
        <taxon>PACMAD clade</taxon>
        <taxon>Panicoideae</taxon>
        <taxon>Andropogonodae</taxon>
        <taxon>Andropogoneae</taxon>
        <taxon>Tripsacinae</taxon>
        <taxon>Zea</taxon>
    </lineage>
</organism>
<feature type="coiled-coil region" evidence="4">
    <location>
        <begin position="283"/>
        <end position="342"/>
    </location>
</feature>
<dbReference type="PANTHER" id="PTHR18898:SF2">
    <property type="entry name" value="NUCLEOPROTEIN TPR"/>
    <property type="match status" value="1"/>
</dbReference>
<feature type="coiled-coil region" evidence="4">
    <location>
        <begin position="1549"/>
        <end position="1600"/>
    </location>
</feature>
<dbReference type="Pfam" id="PF25785">
    <property type="entry name" value="TPR"/>
    <property type="match status" value="1"/>
</dbReference>
<evidence type="ECO:0000259" key="7">
    <source>
        <dbReference type="Pfam" id="PF25481"/>
    </source>
</evidence>
<feature type="compositionally biased region" description="Acidic residues" evidence="5">
    <location>
        <begin position="1905"/>
        <end position="1934"/>
    </location>
</feature>
<dbReference type="InterPro" id="IPR057974">
    <property type="entry name" value="NUA/TPR/MLP1-2-like_dom"/>
</dbReference>
<feature type="coiled-coil region" evidence="4">
    <location>
        <begin position="1329"/>
        <end position="1504"/>
    </location>
</feature>
<feature type="compositionally biased region" description="Basic and acidic residues" evidence="5">
    <location>
        <begin position="1833"/>
        <end position="1846"/>
    </location>
</feature>
<feature type="domain" description="Nucleoprotein TPR/MLP1-2" evidence="6">
    <location>
        <begin position="1071"/>
        <end position="1156"/>
    </location>
</feature>
<evidence type="ECO:0000256" key="5">
    <source>
        <dbReference type="SAM" id="MobiDB-lite"/>
    </source>
</evidence>
<dbReference type="EMBL" id="NCVQ01000005">
    <property type="protein sequence ID" value="PWZ25811.1"/>
    <property type="molecule type" value="Genomic_DNA"/>
</dbReference>
<feature type="coiled-coil region" evidence="4">
    <location>
        <begin position="869"/>
        <end position="896"/>
    </location>
</feature>
<name>A0A3L6F0K3_MAIZE</name>
<evidence type="ECO:0000259" key="6">
    <source>
        <dbReference type="Pfam" id="PF07926"/>
    </source>
</evidence>
<feature type="compositionally biased region" description="Polar residues" evidence="5">
    <location>
        <begin position="1978"/>
        <end position="2014"/>
    </location>
</feature>
<evidence type="ECO:0000256" key="4">
    <source>
        <dbReference type="SAM" id="Coils"/>
    </source>
</evidence>
<accession>A0A3L6F0K3</accession>
<feature type="domain" description="NUA/TPR/MLP1-2-like" evidence="8">
    <location>
        <begin position="482"/>
        <end position="585"/>
    </location>
</feature>
<proteinExistence type="predicted"/>
<comment type="subcellular location">
    <subcellularLocation>
        <location evidence="1">Nucleus</location>
    </subcellularLocation>
</comment>
<feature type="coiled-coil region" evidence="4">
    <location>
        <begin position="209"/>
        <end position="250"/>
    </location>
</feature>
<evidence type="ECO:0000256" key="1">
    <source>
        <dbReference type="ARBA" id="ARBA00004123"/>
    </source>
</evidence>
<feature type="region of interest" description="Disordered" evidence="5">
    <location>
        <begin position="1663"/>
        <end position="2076"/>
    </location>
</feature>
<feature type="compositionally biased region" description="Basic and acidic residues" evidence="5">
    <location>
        <begin position="1676"/>
        <end position="1692"/>
    </location>
</feature>
<feature type="coiled-coil region" evidence="4">
    <location>
        <begin position="1020"/>
        <end position="1156"/>
    </location>
</feature>
<dbReference type="PANTHER" id="PTHR18898">
    <property type="entry name" value="NUCLEOPROTEIN TPR-RELATED"/>
    <property type="match status" value="1"/>
</dbReference>
<sequence>MPLFISDEELRLLGGDTAAVAERADAAIRELRRQVDTVRAEADAAAIAAEQTCALLEQRYASLSAEFDRSKAEAAELTASAERRAAELASSQAEIHQLRIQAIAKDGEVERLKIEISELHKSKCQSLELIEQRDAEIKEKDDIIQSYYNKIGKCGYCRMVNLAETSAGKEARIQEVEAKFTHCQAICNRMTQEKELLEKHNVWLDEELKAKLEREISESSSSLRRSKERISELEQRVSYMEKELRSTKDTAAANEQRLGAELSTVKKLAELHQESSEEWSKKAGELEGVIKALETHLTQVEDEYKEKLEKETLSRRDLEKEAVNLKQKLEKCEFDLENTRKSSELSLVPLTSIAAGSSDVVDTTVQGLPISDAVNQNDLMVIPKVPSGVSGTALAASLLRDGWSLAKIYEKYQEATDAFLHERRGRRHAEAVLERVLHEIEEKAELILDERAEHERMVEAYAMMDQKLQQALLEHDNFENNVRNLKSELKRRERDHSVAQKEIDDLQKQVAVLLKECQDIQLRCGSSLPNVGYVASSSSLVNVLSNVEHDIKDNMSFKDINGLVQQNVQLRNQIHMLSADLDKKDMELRESFQIELKKITDAAASRVEKVMKKSEEQAIMIESLHRSVAMYRKLCEEQQKARSNVESAPTTLQDSSRTDLMVLFEGSQEVSKKAYEQVSERARSLDEELTKLRTELESLRSERDKAVLEADFARDRLNGFAAELEHQRKESNSASLRNAELTRLVVDYERRLREDLDSKQALEENLRKLSMEVSTLKNAKESLEKSERRALDEVRDLTERVHRLQTCNRFPPNESLYHSLEVPGPIGSRNGIEEPGKKLCNRRIIVAQATIDTIHTTEEVQENARSMERRNHEEHIKRLERDWAELNKELQEQRDHVRVLSLDKKNVFDSCMKQVEDMRKELNNSWKAVSDAEARAAIAEAKCSDLEAKVKSRKAISRDGCHEISAASEENDELFQLKEELEKYKEEAQANKNYMVQYKEIAHSNEVALKQLESAHQDYKAETEVGRKALEDEIVNLRDKLSEMEKSYVIKCEEAANAIESKEKHITSLMNEISVLRTEVSQKLPQLEKLEIELALSKSSLDEQYKRWRTAQDNYERQVILQSETIQELTNTSKQLSSLQHEITVLRQTADALKNENCYREMEIFFMMLALESKLSGGSDANHLVSYATRGYHECLRSSAEQEKIGLLKEKDDALQKYNELNDQNRILHNQLEALHIRLAEKERNIAGLSSHRTDNSHAEDDLQSVISYLRRSKEIAETEISLLKQEKSRLQIELESSLKSAKEAQDLLRSQADSARALMFKDEEFKSLQIQVREINLLRESNIQLREENRHNFEECQKFREEAQKAKMESERLQNLLLEKEVDAEMCKRELEMQKAEIANLNQSISELIENSKGIDLNTYEAMKNELQNIKSTLRENSMELESAKILLSEKEVAIKILEDKLSLCQSELDSKEKKLNDVEASLKSEIDKHKKINLNLKQLRRQHLKQHLSRLLKKRISGYRSNYKLFLIFCGLPSIEVLIASIDLQDKKQVEESIDKHKQAVRELIENYPGLSSEVPPISALEEQLLSYFRAAKDMEESSSPFRDGAATQTPVVETAPVDAPTSAGVLISHSEAFDVVSYVMTFDSLLFRSMWELISRSVAGRPVDTSSRPAKAKMTEERAVPKPSSEVRRPGGRRPLVRPTLERTEEPHADTDISAVDASTVQDKGGPPAEQETSGILPVLQPLSRKRLITSSQTVDSASQGEANDVNPPSKKPKEEESSQGTSELKSGQPPLGDVAAQVNVLPATDDLDGQQPTEEIDTDQAPEPMVEVEATREEDGGDKDDSGDASTDIKGQDADANIDANAIPLEEEHVVAKSEAIIESFDDDRKTEDSKEDAQRTTATDVDDDMEEGELAEEPEDKSDVDMSEIEGEATAERAAVEPDQSPITQPGAADASPSRTADASPAREPSPSPVQAGASSRPQNTSTATEAREPSSNPAQAGASSEQRNTSTVVEAAETRSRTINLSERARQNRQTRFQRAQQPGTARGRGQQSVTLRKDATGRGSRGRGGRGQS</sequence>
<evidence type="ECO:0000259" key="8">
    <source>
        <dbReference type="Pfam" id="PF25785"/>
    </source>
</evidence>
<feature type="compositionally biased region" description="Basic residues" evidence="5">
    <location>
        <begin position="2067"/>
        <end position="2076"/>
    </location>
</feature>
<dbReference type="Pfam" id="PF07926">
    <property type="entry name" value="TPR_MLP1_2"/>
    <property type="match status" value="1"/>
</dbReference>
<feature type="compositionally biased region" description="Low complexity" evidence="5">
    <location>
        <begin position="1858"/>
        <end position="1867"/>
    </location>
</feature>
<evidence type="ECO:0000256" key="2">
    <source>
        <dbReference type="ARBA" id="ARBA00023054"/>
    </source>
</evidence>
<protein>
    <submittedName>
        <fullName evidence="9">Nuclear-pore anchor</fullName>
    </submittedName>
</protein>
<evidence type="ECO:0000256" key="3">
    <source>
        <dbReference type="ARBA" id="ARBA00023242"/>
    </source>
</evidence>
<feature type="compositionally biased region" description="Basic and acidic residues" evidence="5">
    <location>
        <begin position="1887"/>
        <end position="1899"/>
    </location>
</feature>
<dbReference type="GO" id="GO:0006606">
    <property type="term" value="P:protein import into nucleus"/>
    <property type="evidence" value="ECO:0007669"/>
    <property type="project" value="InterPro"/>
</dbReference>
<dbReference type="InterPro" id="IPR057577">
    <property type="entry name" value="Nucleoprot-TPR/MLP1_dom"/>
</dbReference>
<feature type="domain" description="Nucleoprotein TPR/MPL1" evidence="7">
    <location>
        <begin position="181"/>
        <end position="258"/>
    </location>
</feature>
<gene>
    <name evidence="9" type="primary">NUA</name>
    <name evidence="9" type="ORF">Zm00014a_006843</name>
</gene>
<keyword evidence="2 4" id="KW-0175">Coiled coil</keyword>
<feature type="coiled-coil region" evidence="4">
    <location>
        <begin position="437"/>
        <end position="523"/>
    </location>
</feature>
<keyword evidence="3" id="KW-0539">Nucleus</keyword>
<evidence type="ECO:0000313" key="9">
    <source>
        <dbReference type="EMBL" id="PWZ25811.1"/>
    </source>
</evidence>
<feature type="compositionally biased region" description="Basic and acidic residues" evidence="5">
    <location>
        <begin position="1703"/>
        <end position="1714"/>
    </location>
</feature>
<dbReference type="Proteomes" id="UP000251960">
    <property type="component" value="Chromosome 4"/>
</dbReference>
<feature type="coiled-coil region" evidence="4">
    <location>
        <begin position="745"/>
        <end position="800"/>
    </location>
</feature>